<keyword evidence="2" id="KW-0812">Transmembrane</keyword>
<keyword evidence="4" id="KW-1185">Reference proteome</keyword>
<sequence>MTKKKKKKMNRKESTSKRSTGNTRSVAEKRSGGRMVRLRGDWHCFRLCVVLSSGNSRKYLLRDSSDKMPSQMTENVKISRWRKGKMAGTLLLWSGPYFVLFLCCLTNEPANDRNSQLLGSFLRQGDVVVSDKEELSGVSRRGETKELKNQKERYRVGKVKKALEQVKQSATDVSHSFHPRLHESEHGYPGWSSNNGYRPASEKIPVTKAGISQIQNKSNLPDFLLEKDRKKVVVEVVLNPWPKRFHLRATFWANLPEAKNTCYKVTPILRTLRGDTTKLILGENAPLFLFS</sequence>
<evidence type="ECO:0000256" key="2">
    <source>
        <dbReference type="SAM" id="Phobius"/>
    </source>
</evidence>
<evidence type="ECO:0000313" key="3">
    <source>
        <dbReference type="EMBL" id="KAK6619928.1"/>
    </source>
</evidence>
<dbReference type="EMBL" id="JAWJWF010000048">
    <property type="protein sequence ID" value="KAK6619928.1"/>
    <property type="molecule type" value="Genomic_DNA"/>
</dbReference>
<feature type="region of interest" description="Disordered" evidence="1">
    <location>
        <begin position="1"/>
        <end position="32"/>
    </location>
</feature>
<feature type="transmembrane region" description="Helical" evidence="2">
    <location>
        <begin position="90"/>
        <end position="110"/>
    </location>
</feature>
<reference evidence="3 4" key="1">
    <citation type="submission" date="2023-09" db="EMBL/GenBank/DDBJ databases">
        <title>Genomes of two closely related lineages of the louse Polyplax serrata with different host specificities.</title>
        <authorList>
            <person name="Martinu J."/>
            <person name="Tarabai H."/>
            <person name="Stefka J."/>
            <person name="Hypsa V."/>
        </authorList>
    </citation>
    <scope>NUCLEOTIDE SEQUENCE [LARGE SCALE GENOMIC DNA]</scope>
    <source>
        <strain evidence="3">98ZLc_SE</strain>
    </source>
</reference>
<accession>A0ABR1AHV5</accession>
<evidence type="ECO:0000256" key="1">
    <source>
        <dbReference type="SAM" id="MobiDB-lite"/>
    </source>
</evidence>
<organism evidence="3 4">
    <name type="scientific">Polyplax serrata</name>
    <name type="common">Common mouse louse</name>
    <dbReference type="NCBI Taxonomy" id="468196"/>
    <lineage>
        <taxon>Eukaryota</taxon>
        <taxon>Metazoa</taxon>
        <taxon>Ecdysozoa</taxon>
        <taxon>Arthropoda</taxon>
        <taxon>Hexapoda</taxon>
        <taxon>Insecta</taxon>
        <taxon>Pterygota</taxon>
        <taxon>Neoptera</taxon>
        <taxon>Paraneoptera</taxon>
        <taxon>Psocodea</taxon>
        <taxon>Troctomorpha</taxon>
        <taxon>Phthiraptera</taxon>
        <taxon>Anoplura</taxon>
        <taxon>Polyplacidae</taxon>
        <taxon>Polyplax</taxon>
    </lineage>
</organism>
<keyword evidence="2" id="KW-0472">Membrane</keyword>
<feature type="compositionally biased region" description="Basic residues" evidence="1">
    <location>
        <begin position="1"/>
        <end position="10"/>
    </location>
</feature>
<name>A0ABR1AHV5_POLSC</name>
<evidence type="ECO:0000313" key="4">
    <source>
        <dbReference type="Proteomes" id="UP001359485"/>
    </source>
</evidence>
<proteinExistence type="predicted"/>
<protein>
    <submittedName>
        <fullName evidence="3">Uncharacterized protein</fullName>
    </submittedName>
</protein>
<gene>
    <name evidence="3" type="ORF">RUM44_006328</name>
</gene>
<dbReference type="Proteomes" id="UP001359485">
    <property type="component" value="Unassembled WGS sequence"/>
</dbReference>
<keyword evidence="2" id="KW-1133">Transmembrane helix</keyword>
<comment type="caution">
    <text evidence="3">The sequence shown here is derived from an EMBL/GenBank/DDBJ whole genome shotgun (WGS) entry which is preliminary data.</text>
</comment>